<dbReference type="RefSeq" id="WP_377403518.1">
    <property type="nucleotide sequence ID" value="NZ_JBHUEQ010000027.1"/>
</dbReference>
<dbReference type="Pfam" id="PF10973">
    <property type="entry name" value="DUF2799"/>
    <property type="match status" value="1"/>
</dbReference>
<protein>
    <submittedName>
        <fullName evidence="2">DUF2799 domain-containing protein</fullName>
    </submittedName>
</protein>
<evidence type="ECO:0000256" key="1">
    <source>
        <dbReference type="SAM" id="Coils"/>
    </source>
</evidence>
<name>A0ABW4M6P8_9HYPH</name>
<feature type="coiled-coil region" evidence="1">
    <location>
        <begin position="155"/>
        <end position="189"/>
    </location>
</feature>
<reference evidence="3" key="1">
    <citation type="journal article" date="2019" name="Int. J. Syst. Evol. Microbiol.">
        <title>The Global Catalogue of Microorganisms (GCM) 10K type strain sequencing project: providing services to taxonomists for standard genome sequencing and annotation.</title>
        <authorList>
            <consortium name="The Broad Institute Genomics Platform"/>
            <consortium name="The Broad Institute Genome Sequencing Center for Infectious Disease"/>
            <person name="Wu L."/>
            <person name="Ma J."/>
        </authorList>
    </citation>
    <scope>NUCLEOTIDE SEQUENCE [LARGE SCALE GENOMIC DNA]</scope>
    <source>
        <strain evidence="3">CG52</strain>
    </source>
</reference>
<gene>
    <name evidence="2" type="ORF">ACFSE1_16235</name>
</gene>
<keyword evidence="3" id="KW-1185">Reference proteome</keyword>
<accession>A0ABW4M6P8</accession>
<dbReference type="EMBL" id="JBHUEQ010000027">
    <property type="protein sequence ID" value="MFD1747025.1"/>
    <property type="molecule type" value="Genomic_DNA"/>
</dbReference>
<sequence>MRKIALIVSGMVVLGSLPSCYSLSKEECIAANWRVIGDTDGAAGRDPQSRFAEHVKSCERVKIVPDQTTWYQGFQEGVKRYCTPLSGAQHGEAGDTYNNVCPPQAATGFLQGYALGKRVYEVRQRKDSVDSSIRAREAEIDQAYFSLKTAKDDERRNLQRRIDDNDFEIRRLRRESDDLRYELADAEAELADFRMSPMAVARPAR</sequence>
<evidence type="ECO:0000313" key="3">
    <source>
        <dbReference type="Proteomes" id="UP001597322"/>
    </source>
</evidence>
<evidence type="ECO:0000313" key="2">
    <source>
        <dbReference type="EMBL" id="MFD1747025.1"/>
    </source>
</evidence>
<dbReference type="Proteomes" id="UP001597322">
    <property type="component" value="Unassembled WGS sequence"/>
</dbReference>
<comment type="caution">
    <text evidence="2">The sequence shown here is derived from an EMBL/GenBank/DDBJ whole genome shotgun (WGS) entry which is preliminary data.</text>
</comment>
<organism evidence="2 3">
    <name type="scientific">Rhizobium helianthi</name>
    <dbReference type="NCBI Taxonomy" id="1132695"/>
    <lineage>
        <taxon>Bacteria</taxon>
        <taxon>Pseudomonadati</taxon>
        <taxon>Pseudomonadota</taxon>
        <taxon>Alphaproteobacteria</taxon>
        <taxon>Hyphomicrobiales</taxon>
        <taxon>Rhizobiaceae</taxon>
        <taxon>Rhizobium/Agrobacterium group</taxon>
        <taxon>Rhizobium</taxon>
    </lineage>
</organism>
<keyword evidence="1" id="KW-0175">Coiled coil</keyword>
<dbReference type="InterPro" id="IPR021242">
    <property type="entry name" value="DUF2799"/>
</dbReference>
<proteinExistence type="predicted"/>